<evidence type="ECO:0000256" key="1">
    <source>
        <dbReference type="SAM" id="MobiDB-lite"/>
    </source>
</evidence>
<evidence type="ECO:0008006" key="3">
    <source>
        <dbReference type="Google" id="ProtNLM"/>
    </source>
</evidence>
<feature type="region of interest" description="Disordered" evidence="1">
    <location>
        <begin position="76"/>
        <end position="127"/>
    </location>
</feature>
<name>A0A7S3R2M0_DUNTE</name>
<feature type="region of interest" description="Disordered" evidence="1">
    <location>
        <begin position="1"/>
        <end position="55"/>
    </location>
</feature>
<feature type="compositionally biased region" description="Polar residues" evidence="1">
    <location>
        <begin position="11"/>
        <end position="28"/>
    </location>
</feature>
<accession>A0A7S3R2M0</accession>
<evidence type="ECO:0000313" key="2">
    <source>
        <dbReference type="EMBL" id="CAE0500523.1"/>
    </source>
</evidence>
<reference evidence="2" key="1">
    <citation type="submission" date="2021-01" db="EMBL/GenBank/DDBJ databases">
        <authorList>
            <person name="Corre E."/>
            <person name="Pelletier E."/>
            <person name="Niang G."/>
            <person name="Scheremetjew M."/>
            <person name="Finn R."/>
            <person name="Kale V."/>
            <person name="Holt S."/>
            <person name="Cochrane G."/>
            <person name="Meng A."/>
            <person name="Brown T."/>
            <person name="Cohen L."/>
        </authorList>
    </citation>
    <scope>NUCLEOTIDE SEQUENCE</scope>
    <source>
        <strain evidence="2">CCMP1320</strain>
    </source>
</reference>
<organism evidence="2">
    <name type="scientific">Dunaliella tertiolecta</name>
    <name type="common">Green alga</name>
    <dbReference type="NCBI Taxonomy" id="3047"/>
    <lineage>
        <taxon>Eukaryota</taxon>
        <taxon>Viridiplantae</taxon>
        <taxon>Chlorophyta</taxon>
        <taxon>core chlorophytes</taxon>
        <taxon>Chlorophyceae</taxon>
        <taxon>CS clade</taxon>
        <taxon>Chlamydomonadales</taxon>
        <taxon>Dunaliellaceae</taxon>
        <taxon>Dunaliella</taxon>
    </lineage>
</organism>
<protein>
    <recommendedName>
        <fullName evidence="3">UBA domain-containing protein</fullName>
    </recommendedName>
</protein>
<sequence length="276" mass="29505">MATYSPHKPTANLQQHNSSSAHHNQAQPHPTAHGVNGGGSSSRSMGRAVKPGGVDSMATIEIDLTNDFPRIVRRRVGEESSKQQQQQGPKVGSHTRLAQQPIPPPSDNTNQQHASAGGPKQRAPHAQSVTLQVLDHDDDDRDIQVVDVRQLPPPPSVPPLEENLALANLETGLNLCMPPPHWHPTDTMLRGNVTFVELPLPGGAPQSSQVAAGLAELQSNGLSVAEARVALAAAGNDSRRALARLVEERILEPEAVDMLVANAGERRRRQGPDAVH</sequence>
<gene>
    <name evidence="2" type="ORF">DTER00134_LOCUS15596</name>
</gene>
<dbReference type="AlphaFoldDB" id="A0A7S3R2M0"/>
<proteinExistence type="predicted"/>
<dbReference type="EMBL" id="HBIP01025892">
    <property type="protein sequence ID" value="CAE0500523.1"/>
    <property type="molecule type" value="Transcribed_RNA"/>
</dbReference>